<dbReference type="InterPro" id="IPR011812">
    <property type="entry name" value="Pep_trsgly"/>
</dbReference>
<proteinExistence type="predicted"/>
<sequence length="719" mass="81170">MQLPKIRIPKKYVKIGAWVIGILMLVLLAGGAVAYSKREALLNKMVAKAINKAQKDYGLAVKIGEYGFSGLSSVRMNKVSVVPKDRDTLTTIGDITIGVKLFPLLFGDVKLSEVTLTEGKLNLVMRDTLTNIDFILKRKKKDSTTTKSKVNLSELASNLLNQVFYKIPDDMEIKNFMMQLNDNDTAFVKFLTTTATIDGGELKSTIQVNDTAAVWHINGNLDPSDKQLDVMLFADGKKVELPYLENKLHTKINFDTVKTQMKEASFSGDDYKISGSWAIKNLLINQPRISADDIIVPDARVEADMLIGENFVCLDSTSTVYLRNASIHPYLKYTLSPNKIYEMKLNAPEQDAQSIFNSFPVGLFESLDGIKVQGKLKYSLDFHLDTSLPDSVRFSSTLTPTDFKVLQFGKTDLTKINSDFIYTPYEYGKPMRNITIGPSNSNFTRLENISPNFKNALLTAEDPSFFRHRGFVEESIRKSIAVNFKEKKFKRGGSTISMQLVKNVFLSRKKTLVRKAEEILIVWLIENNRLVSKSRMLEVYFNIIEMGNNVYGIGEASRHYFGKTPSELTVGEGIFLANIVPKPKVALYKFMSNGTLKGYLLPYFKYIGNIMARRGLTTPDSTGYGFYDVRLREGLRQYLLPDSTTIDTNAIDIGEDDMMTPEGMQDQSKNLFDRLFGGAAKKDTTKVQSASDTTKTKKQIRQERREERRRQKEEEKNGN</sequence>
<evidence type="ECO:0000256" key="9">
    <source>
        <dbReference type="ARBA" id="ARBA00023136"/>
    </source>
</evidence>
<evidence type="ECO:0000256" key="8">
    <source>
        <dbReference type="ARBA" id="ARBA00022989"/>
    </source>
</evidence>
<comment type="caution">
    <text evidence="14">The sequence shown here is derived from an EMBL/GenBank/DDBJ whole genome shotgun (WGS) entry which is preliminary data.</text>
</comment>
<dbReference type="InterPro" id="IPR023346">
    <property type="entry name" value="Lysozyme-like_dom_sf"/>
</dbReference>
<evidence type="ECO:0000256" key="12">
    <source>
        <dbReference type="SAM" id="Phobius"/>
    </source>
</evidence>
<accession>A0ABW9JKM9</accession>
<gene>
    <name evidence="14" type="ORF">E5L68_016260</name>
</gene>
<evidence type="ECO:0000313" key="14">
    <source>
        <dbReference type="EMBL" id="MFN0292952.1"/>
    </source>
</evidence>
<evidence type="ECO:0000256" key="6">
    <source>
        <dbReference type="ARBA" id="ARBA00022960"/>
    </source>
</evidence>
<name>A0ABW9JKM9_9SPHI</name>
<feature type="domain" description="Glycosyl transferase family 51" evidence="13">
    <location>
        <begin position="431"/>
        <end position="585"/>
    </location>
</feature>
<keyword evidence="1" id="KW-1003">Cell membrane</keyword>
<keyword evidence="7" id="KW-0573">Peptidoglycan synthesis</keyword>
<evidence type="ECO:0000256" key="10">
    <source>
        <dbReference type="ARBA" id="ARBA00023316"/>
    </source>
</evidence>
<keyword evidence="10" id="KW-0961">Cell wall biogenesis/degradation</keyword>
<dbReference type="PANTHER" id="PTHR30400">
    <property type="entry name" value="MONOFUNCTIONAL BIOSYNTHETIC PEPTIDOGLYCAN TRANSGLYCOSYLASE"/>
    <property type="match status" value="1"/>
</dbReference>
<dbReference type="Gene3D" id="1.10.3810.10">
    <property type="entry name" value="Biosynthetic peptidoglycan transglycosylase-like"/>
    <property type="match status" value="1"/>
</dbReference>
<feature type="transmembrane region" description="Helical" evidence="12">
    <location>
        <begin position="12"/>
        <end position="35"/>
    </location>
</feature>
<evidence type="ECO:0000256" key="3">
    <source>
        <dbReference type="ARBA" id="ARBA00022676"/>
    </source>
</evidence>
<dbReference type="RefSeq" id="WP_138728703.1">
    <property type="nucleotide sequence ID" value="NZ_SRMP02000034.1"/>
</dbReference>
<evidence type="ECO:0000313" key="15">
    <source>
        <dbReference type="Proteomes" id="UP001517367"/>
    </source>
</evidence>
<feature type="compositionally biased region" description="Basic and acidic residues" evidence="11">
    <location>
        <begin position="700"/>
        <end position="719"/>
    </location>
</feature>
<dbReference type="InterPro" id="IPR036950">
    <property type="entry name" value="PBP_transglycosylase"/>
</dbReference>
<dbReference type="EMBL" id="SRMP02000034">
    <property type="protein sequence ID" value="MFN0292952.1"/>
    <property type="molecule type" value="Genomic_DNA"/>
</dbReference>
<evidence type="ECO:0000256" key="11">
    <source>
        <dbReference type="SAM" id="MobiDB-lite"/>
    </source>
</evidence>
<evidence type="ECO:0000256" key="5">
    <source>
        <dbReference type="ARBA" id="ARBA00022692"/>
    </source>
</evidence>
<organism evidence="14 15">
    <name type="scientific">Pedobacter helvus</name>
    <dbReference type="NCBI Taxonomy" id="2563444"/>
    <lineage>
        <taxon>Bacteria</taxon>
        <taxon>Pseudomonadati</taxon>
        <taxon>Bacteroidota</taxon>
        <taxon>Sphingobacteriia</taxon>
        <taxon>Sphingobacteriales</taxon>
        <taxon>Sphingobacteriaceae</taxon>
        <taxon>Pedobacter</taxon>
    </lineage>
</organism>
<evidence type="ECO:0000256" key="1">
    <source>
        <dbReference type="ARBA" id="ARBA00022475"/>
    </source>
</evidence>
<dbReference type="InterPro" id="IPR001264">
    <property type="entry name" value="Glyco_trans_51"/>
</dbReference>
<reference evidence="14 15" key="1">
    <citation type="submission" date="2024-12" db="EMBL/GenBank/DDBJ databases">
        <authorList>
            <person name="Hu S."/>
        </authorList>
    </citation>
    <scope>NUCLEOTIDE SEQUENCE [LARGE SCALE GENOMIC DNA]</scope>
    <source>
        <strain evidence="14 15">P-25</strain>
    </source>
</reference>
<evidence type="ECO:0000259" key="13">
    <source>
        <dbReference type="Pfam" id="PF00912"/>
    </source>
</evidence>
<evidence type="ECO:0000256" key="4">
    <source>
        <dbReference type="ARBA" id="ARBA00022679"/>
    </source>
</evidence>
<keyword evidence="5 12" id="KW-0812">Transmembrane</keyword>
<dbReference type="SUPFAM" id="SSF53955">
    <property type="entry name" value="Lysozyme-like"/>
    <property type="match status" value="1"/>
</dbReference>
<dbReference type="PANTHER" id="PTHR30400:SF0">
    <property type="entry name" value="BIOSYNTHETIC PEPTIDOGLYCAN TRANSGLYCOSYLASE"/>
    <property type="match status" value="1"/>
</dbReference>
<keyword evidence="2" id="KW-0997">Cell inner membrane</keyword>
<dbReference type="Proteomes" id="UP001517367">
    <property type="component" value="Unassembled WGS sequence"/>
</dbReference>
<dbReference type="Pfam" id="PF00912">
    <property type="entry name" value="Transgly"/>
    <property type="match status" value="1"/>
</dbReference>
<keyword evidence="15" id="KW-1185">Reference proteome</keyword>
<keyword evidence="6" id="KW-0133">Cell shape</keyword>
<evidence type="ECO:0000256" key="2">
    <source>
        <dbReference type="ARBA" id="ARBA00022519"/>
    </source>
</evidence>
<protein>
    <submittedName>
        <fullName evidence="14">Transglycosylase domain-containing protein</fullName>
    </submittedName>
</protein>
<feature type="region of interest" description="Disordered" evidence="11">
    <location>
        <begin position="682"/>
        <end position="719"/>
    </location>
</feature>
<keyword evidence="3" id="KW-0328">Glycosyltransferase</keyword>
<keyword evidence="8 12" id="KW-1133">Transmembrane helix</keyword>
<keyword evidence="4" id="KW-0808">Transferase</keyword>
<evidence type="ECO:0000256" key="7">
    <source>
        <dbReference type="ARBA" id="ARBA00022984"/>
    </source>
</evidence>
<keyword evidence="9 12" id="KW-0472">Membrane</keyword>